<feature type="chain" id="PRO_5011669491" evidence="3">
    <location>
        <begin position="28"/>
        <end position="1799"/>
    </location>
</feature>
<organism evidence="5 6">
    <name type="scientific">Stigmatella erecta</name>
    <dbReference type="NCBI Taxonomy" id="83460"/>
    <lineage>
        <taxon>Bacteria</taxon>
        <taxon>Pseudomonadati</taxon>
        <taxon>Myxococcota</taxon>
        <taxon>Myxococcia</taxon>
        <taxon>Myxococcales</taxon>
        <taxon>Cystobacterineae</taxon>
        <taxon>Archangiaceae</taxon>
        <taxon>Stigmatella</taxon>
    </lineage>
</organism>
<keyword evidence="6" id="KW-1185">Reference proteome</keyword>
<feature type="region of interest" description="Disordered" evidence="2">
    <location>
        <begin position="1536"/>
        <end position="1558"/>
    </location>
</feature>
<accession>A0A1I0KG84</accession>
<keyword evidence="3" id="KW-0732">Signal</keyword>
<dbReference type="RefSeq" id="WP_093523227.1">
    <property type="nucleotide sequence ID" value="NZ_FOIJ01000010.1"/>
</dbReference>
<dbReference type="EMBL" id="FOIJ01000010">
    <property type="protein sequence ID" value="SEU23456.1"/>
    <property type="molecule type" value="Genomic_DNA"/>
</dbReference>
<evidence type="ECO:0000313" key="6">
    <source>
        <dbReference type="Proteomes" id="UP000199181"/>
    </source>
</evidence>
<evidence type="ECO:0000313" key="5">
    <source>
        <dbReference type="EMBL" id="SEU23456.1"/>
    </source>
</evidence>
<dbReference type="SUPFAM" id="SSF49265">
    <property type="entry name" value="Fibronectin type III"/>
    <property type="match status" value="1"/>
</dbReference>
<dbReference type="PROSITE" id="PS51127">
    <property type="entry name" value="BIG1"/>
    <property type="match status" value="1"/>
</dbReference>
<dbReference type="InterPro" id="IPR003961">
    <property type="entry name" value="FN3_dom"/>
</dbReference>
<dbReference type="Gene3D" id="2.60.40.10">
    <property type="entry name" value="Immunoglobulins"/>
    <property type="match status" value="4"/>
</dbReference>
<dbReference type="InterPro" id="IPR003344">
    <property type="entry name" value="Big_1_dom"/>
</dbReference>
<dbReference type="SUPFAM" id="SSF49373">
    <property type="entry name" value="Invasin/intimin cell-adhesion fragments"/>
    <property type="match status" value="1"/>
</dbReference>
<reference evidence="6" key="1">
    <citation type="submission" date="2016-10" db="EMBL/GenBank/DDBJ databases">
        <authorList>
            <person name="Varghese N."/>
            <person name="Submissions S."/>
        </authorList>
    </citation>
    <scope>NUCLEOTIDE SEQUENCE [LARGE SCALE GENOMIC DNA]</scope>
    <source>
        <strain evidence="6">DSM 16858</strain>
    </source>
</reference>
<dbReference type="InterPro" id="IPR036116">
    <property type="entry name" value="FN3_sf"/>
</dbReference>
<gene>
    <name evidence="5" type="ORF">SAMN05443639_110255</name>
</gene>
<dbReference type="SMART" id="SM00060">
    <property type="entry name" value="FN3"/>
    <property type="match status" value="2"/>
</dbReference>
<feature type="signal peptide" evidence="3">
    <location>
        <begin position="1"/>
        <end position="27"/>
    </location>
</feature>
<evidence type="ECO:0000256" key="3">
    <source>
        <dbReference type="SAM" id="SignalP"/>
    </source>
</evidence>
<feature type="region of interest" description="Disordered" evidence="2">
    <location>
        <begin position="24"/>
        <end position="46"/>
    </location>
</feature>
<dbReference type="InterPro" id="IPR013783">
    <property type="entry name" value="Ig-like_fold"/>
</dbReference>
<dbReference type="SMART" id="SM00634">
    <property type="entry name" value="BID_1"/>
    <property type="match status" value="1"/>
</dbReference>
<name>A0A1I0KG84_9BACT</name>
<evidence type="ECO:0000256" key="2">
    <source>
        <dbReference type="SAM" id="MobiDB-lite"/>
    </source>
</evidence>
<sequence length="1799" mass="182525">MASQFLSFRWCLTLGALVLGLASGCSSETTPPRPPPPSRDLPDVDRSTVEVSRATGVRADGLDEVTITVTVLKSDGMPLPGRNVMLKASGEGNTFSPASAQTDEKGVMVSKLVSRVAGPKQVTAQVESTGKPVLLGRAPTVQFIVPPAPQISKLALVGTGLGGVAGSPLKPVLEVQLQDEAGAVIRGATARVKLEVAAGPSLDLKGTVEVNAVDGVARFTELVLQRSGEYKLRAKLNALSVESPSFQVVPAAASVVELTGLPADAVAGSAVGAQVQLYDAFDNAATNYTGTLRIVTSDTTAVIPADLVFSTTDQGRKGFTGLSLHRAGLQTVGVKDTGNEALQGQVEIDVKPGAAARLTFAQAIGQHSVRAALSPVQVALTDAYGNSAGAPTQQVTVTLSPGSGGLEGTATVAPVGGVATFTNLSIAQEGTYTLTAQAQGLPDASSTSFTIVDDVAPAQPVLTQGPTTENSFIVQWNAVGDDGLLGTATSQELRRASTPILTDADFAAATLVFNGAPQAPGSAEQASNTSLAAGTTYHVALKVTDNAGNSVRSASRAFSTTDPSVAKLAFTVQPANGTAGVALADVKVALQDAGGNTVGNATLAVTLGLAEDEPFTPVTVNAVAGIATFPGLTLNKVGTYHFKASSGSLTEVQSNSFSIQPAAAARLDLVGLVGPVTSGVPGSVEVKVFDAFDNVATGFVGTVHFSSTDTAATLPPDYTFTPGDKGHKAFTGVVLQTVGAQTVTVQDLATPSLQDELTVEVGDVSVEELVLEVPSAPVQAGSPFAVTVTLRDGNGNIATGYTGTVSFGSSDGQVTLPTDYAFTAADAGKKTFSGLVLRTAGTQSITVQEAGATGLTDTKSLSVTEGPTASLMLSSPGTATAGASFSVTLSARDAFGNVVTGYTGSASFSSDDVLAELPEAYTFTEGDAGQRVFSATLKSAGTKQVSVTDGTFNTSATLTVGSGTPAKLVFSQQPAHGTVRATLAEVRVALQDGFGNTLSVSEPAVTVALTGGNPASVLSGTTTVSPAEGVASFSGLSVDQEGTAFEFEASATGLPSVKSTAFQVQDDLSPAVAVLSGSADSASSVTLTWAAVGDDGTEGTASSYELRHAATDITTEAQFAAATAVSIPAPQAAGQPETATVTGLTPGAHFFALKVLDGAGNSSRSASVQVELTVPPVVQEGHVIISEFRALGEEFIELRNTTTADLDVHGYVFRNAANDEVNLRAKSDPNGTAGTPVIIPAGGVLMGIPNPSGAIPTTVGFVYGAPGTAFALADTGDTLELYAQVPSHLEDRVDFQSFVTNPNTPLTATAFVGFAGSSTQLDPGSLTAEANDTAANWCVSFYPAGSRAGRIQDTAGAPNGSCKVAVINEVMLDAPSGEDGRVFVELAGPGGSVIGGAKILDIEGKGGAAGTLNTDTDFAPGETDGEFILPAGTRFPADGILLIADATVNNMTSVAGFVEGVDVKARDISLERGGGDTIQLVSAAGTLLDVLGHDTAGASLTVATAFNGLPMYATQTALTPTPTIGTAAPTFARAPNSADSGNNREDFHADPSATPGVANDEVHFTVTGLSPNNSAASAGRNGVTITGTDFSPGLRATFGANPSVPCGLVSPTSATCDAVKNAFELVARVNVSFSNPANVKTPDVQVVGGFTYTGSNNDATPTADPLETDFCNLQFPASISVQRTKPTEPIYGRLYEAGVTESYGDPGGILAEVGYGTSGTNPISHISWQFFPATYNAQVGNDDEFAGSLVPQATGTYSYTYRFSFDNGLHWTYCDTDGAGSNNGLVFEHTKLGVMTVTN</sequence>
<dbReference type="InterPro" id="IPR008964">
    <property type="entry name" value="Invasin/intimin_cell_adhesion"/>
</dbReference>
<dbReference type="Proteomes" id="UP000199181">
    <property type="component" value="Unassembled WGS sequence"/>
</dbReference>
<proteinExistence type="inferred from homology"/>
<dbReference type="Pfam" id="PF02369">
    <property type="entry name" value="Big_1"/>
    <property type="match status" value="1"/>
</dbReference>
<dbReference type="CDD" id="cd00102">
    <property type="entry name" value="IPT"/>
    <property type="match status" value="1"/>
</dbReference>
<dbReference type="CDD" id="cd00063">
    <property type="entry name" value="FN3"/>
    <property type="match status" value="1"/>
</dbReference>
<evidence type="ECO:0000256" key="1">
    <source>
        <dbReference type="ARBA" id="ARBA00010116"/>
    </source>
</evidence>
<evidence type="ECO:0000259" key="4">
    <source>
        <dbReference type="PROSITE" id="PS51127"/>
    </source>
</evidence>
<feature type="domain" description="Big-1" evidence="4">
    <location>
        <begin position="47"/>
        <end position="144"/>
    </location>
</feature>
<protein>
    <submittedName>
        <fullName evidence="5">IPT/TIG domain-containing protein</fullName>
    </submittedName>
</protein>
<comment type="similarity">
    <text evidence="1">Belongs to the intimin/invasin family.</text>
</comment>